<evidence type="ECO:0000313" key="2">
    <source>
        <dbReference type="RefSeq" id="XP_017868102.1"/>
    </source>
</evidence>
<evidence type="ECO:0000313" key="1">
    <source>
        <dbReference type="Proteomes" id="UP000694904"/>
    </source>
</evidence>
<dbReference type="SMART" id="SM00689">
    <property type="entry name" value="DM6"/>
    <property type="match status" value="1"/>
</dbReference>
<reference evidence="1" key="1">
    <citation type="journal article" date="1997" name="Nucleic Acids Res.">
        <title>tRNAscan-SE: a program for improved detection of transfer RNA genes in genomic sequence.</title>
        <authorList>
            <person name="Lowe T.M."/>
            <person name="Eddy S.R."/>
        </authorList>
    </citation>
    <scope>NUCLEOTIDE SEQUENCE [LARGE SCALE GENOMIC DNA]</scope>
</reference>
<organism evidence="1 2">
    <name type="scientific">Drosophila arizonae</name>
    <name type="common">Fruit fly</name>
    <dbReference type="NCBI Taxonomy" id="7263"/>
    <lineage>
        <taxon>Eukaryota</taxon>
        <taxon>Metazoa</taxon>
        <taxon>Ecdysozoa</taxon>
        <taxon>Arthropoda</taxon>
        <taxon>Hexapoda</taxon>
        <taxon>Insecta</taxon>
        <taxon>Pterygota</taxon>
        <taxon>Neoptera</taxon>
        <taxon>Endopterygota</taxon>
        <taxon>Diptera</taxon>
        <taxon>Brachycera</taxon>
        <taxon>Muscomorpha</taxon>
        <taxon>Ephydroidea</taxon>
        <taxon>Drosophilidae</taxon>
        <taxon>Drosophila</taxon>
    </lineage>
</organism>
<name>A0ABM1PLL6_DROAR</name>
<dbReference type="Pfam" id="PF07248">
    <property type="entry name" value="DUF1431"/>
    <property type="match status" value="1"/>
</dbReference>
<dbReference type="PANTHER" id="PTHR20977:SF0">
    <property type="entry name" value="AT13385P-RELATED"/>
    <property type="match status" value="1"/>
</dbReference>
<dbReference type="GeneID" id="108617005"/>
<sequence>MSLCPRLMSGILARSTAAMARSLVFFSKRYAHSVNLDVDPGKCCKIRDAESQKCLEAKMTRCKPNKLPNDCIRHEDPLHLFLEQYPKQLLKIIRPLEEKCELYRHDARHYEPSDKTRRYQRTWPECPLIWLRPRKICCPAPVHHVPAERRTRKPPSGPISMTDRFAHKMKLLCQETRWHTKPEPKCKTAKTPSQCAKVMAPFPSFSECNQLFTPRYCDTECACQAVPSLCEIWRLYHRNSELAKSCTKALVNYCPYKRRARPLR</sequence>
<gene>
    <name evidence="2" type="primary">LOC108617005</name>
</gene>
<dbReference type="PANTHER" id="PTHR20977">
    <property type="entry name" value="AT13385P-RELATED"/>
    <property type="match status" value="1"/>
</dbReference>
<dbReference type="InterPro" id="IPR006611">
    <property type="entry name" value="DUF1431_DROsp"/>
</dbReference>
<keyword evidence="1" id="KW-1185">Reference proteome</keyword>
<reference evidence="2" key="3">
    <citation type="submission" date="2025-08" db="UniProtKB">
        <authorList>
            <consortium name="RefSeq"/>
        </authorList>
    </citation>
    <scope>IDENTIFICATION</scope>
    <source>
        <tissue evidence="2">Whole organism</tissue>
    </source>
</reference>
<protein>
    <submittedName>
        <fullName evidence="2">Uncharacterized protein LOC108617005</fullName>
    </submittedName>
</protein>
<dbReference type="Proteomes" id="UP000694904">
    <property type="component" value="Chromosome 5"/>
</dbReference>
<accession>A0ABM1PLL6</accession>
<proteinExistence type="predicted"/>
<dbReference type="RefSeq" id="XP_017868102.1">
    <property type="nucleotide sequence ID" value="XM_018012613.1"/>
</dbReference>
<reference evidence="1" key="2">
    <citation type="journal article" date="2016" name="G3 (Bethesda)">
        <title>Genome Evolution in Three Species of Cactophilic Drosophila.</title>
        <authorList>
            <person name="Sanchez-Flores A."/>
            <person name="Penazola F."/>
            <person name="Carpinteyro-Ponce J."/>
            <person name="Nazario-Yepiz N."/>
            <person name="Abreu-Goodger C."/>
            <person name="Machado C.A."/>
            <person name="Markow T.A."/>
        </authorList>
    </citation>
    <scope>NUCLEOTIDE SEQUENCE [LARGE SCALE GENOMIC DNA]</scope>
</reference>